<comment type="cofactor">
    <cofactor evidence="2">
        <name>Mg(2+)</name>
        <dbReference type="ChEBI" id="CHEBI:18420"/>
    </cofactor>
</comment>
<dbReference type="PROSITE" id="PS51435">
    <property type="entry name" value="AP_NUCLEASE_F1_4"/>
    <property type="match status" value="1"/>
</dbReference>
<gene>
    <name evidence="8" type="ORF">SD71_19045</name>
</gene>
<evidence type="ECO:0000313" key="9">
    <source>
        <dbReference type="Proteomes" id="UP000054526"/>
    </source>
</evidence>
<evidence type="ECO:0000256" key="5">
    <source>
        <dbReference type="ARBA" id="ARBA00022801"/>
    </source>
</evidence>
<evidence type="ECO:0000313" key="8">
    <source>
        <dbReference type="EMBL" id="KIL34592.1"/>
    </source>
</evidence>
<evidence type="ECO:0000259" key="7">
    <source>
        <dbReference type="Pfam" id="PF03372"/>
    </source>
</evidence>
<comment type="cofactor">
    <cofactor evidence="1">
        <name>Mn(2+)</name>
        <dbReference type="ChEBI" id="CHEBI:29035"/>
    </cofactor>
</comment>
<keyword evidence="4" id="KW-0479">Metal-binding</keyword>
<dbReference type="InterPro" id="IPR005135">
    <property type="entry name" value="Endo/exonuclease/phosphatase"/>
</dbReference>
<evidence type="ECO:0000256" key="3">
    <source>
        <dbReference type="ARBA" id="ARBA00007092"/>
    </source>
</evidence>
<evidence type="ECO:0000256" key="1">
    <source>
        <dbReference type="ARBA" id="ARBA00001936"/>
    </source>
</evidence>
<accession>A0ABR5A0L4</accession>
<dbReference type="InterPro" id="IPR020847">
    <property type="entry name" value="AP_endonuclease_F1_BS"/>
</dbReference>
<dbReference type="PROSITE" id="PS00727">
    <property type="entry name" value="AP_NUCLEASE_F1_2"/>
    <property type="match status" value="1"/>
</dbReference>
<proteinExistence type="inferred from homology"/>
<dbReference type="PANTHER" id="PTHR22748:SF6">
    <property type="entry name" value="DNA-(APURINIC OR APYRIMIDINIC SITE) ENDONUCLEASE"/>
    <property type="match status" value="1"/>
</dbReference>
<dbReference type="SUPFAM" id="SSF56219">
    <property type="entry name" value="DNase I-like"/>
    <property type="match status" value="1"/>
</dbReference>
<dbReference type="InterPro" id="IPR004808">
    <property type="entry name" value="AP_endonuc_1"/>
</dbReference>
<reference evidence="8 9" key="1">
    <citation type="submission" date="2014-12" db="EMBL/GenBank/DDBJ databases">
        <title>Draft genome sequence of Cohnella kolymensis strain B-2846.</title>
        <authorList>
            <person name="Karlyshev A.V."/>
            <person name="Kudryashova E.B."/>
        </authorList>
    </citation>
    <scope>NUCLEOTIDE SEQUENCE [LARGE SCALE GENOMIC DNA]</scope>
    <source>
        <strain evidence="8 9">VKM B-2846</strain>
    </source>
</reference>
<comment type="similarity">
    <text evidence="3">Belongs to the DNA repair enzymes AP/ExoA family.</text>
</comment>
<dbReference type="NCBIfam" id="TIGR00195">
    <property type="entry name" value="exoDNase_III"/>
    <property type="match status" value="1"/>
</dbReference>
<organism evidence="8 9">
    <name type="scientific">Cohnella kolymensis</name>
    <dbReference type="NCBI Taxonomy" id="1590652"/>
    <lineage>
        <taxon>Bacteria</taxon>
        <taxon>Bacillati</taxon>
        <taxon>Bacillota</taxon>
        <taxon>Bacilli</taxon>
        <taxon>Bacillales</taxon>
        <taxon>Paenibacillaceae</taxon>
        <taxon>Cohnella</taxon>
    </lineage>
</organism>
<dbReference type="RefSeq" id="WP_041066864.1">
    <property type="nucleotide sequence ID" value="NZ_JXAL01000029.1"/>
</dbReference>
<dbReference type="PANTHER" id="PTHR22748">
    <property type="entry name" value="AP ENDONUCLEASE"/>
    <property type="match status" value="1"/>
</dbReference>
<keyword evidence="5" id="KW-0378">Hydrolase</keyword>
<dbReference type="Gene3D" id="3.60.10.10">
    <property type="entry name" value="Endonuclease/exonuclease/phosphatase"/>
    <property type="match status" value="1"/>
</dbReference>
<protein>
    <submittedName>
        <fullName evidence="8">Exodeoxyribonuclease III</fullName>
    </submittedName>
</protein>
<dbReference type="EMBL" id="JXAL01000029">
    <property type="protein sequence ID" value="KIL34592.1"/>
    <property type="molecule type" value="Genomic_DNA"/>
</dbReference>
<keyword evidence="6" id="KW-0460">Magnesium</keyword>
<dbReference type="CDD" id="cd09087">
    <property type="entry name" value="Ape1-like_AP-endo"/>
    <property type="match status" value="1"/>
</dbReference>
<comment type="caution">
    <text evidence="8">The sequence shown here is derived from an EMBL/GenBank/DDBJ whole genome shotgun (WGS) entry which is preliminary data.</text>
</comment>
<dbReference type="PROSITE" id="PS00728">
    <property type="entry name" value="AP_NUCLEASE_F1_3"/>
    <property type="match status" value="1"/>
</dbReference>
<dbReference type="Pfam" id="PF03372">
    <property type="entry name" value="Exo_endo_phos"/>
    <property type="match status" value="1"/>
</dbReference>
<feature type="domain" description="Endonuclease/exonuclease/phosphatase" evidence="7">
    <location>
        <begin position="4"/>
        <end position="242"/>
    </location>
</feature>
<dbReference type="Proteomes" id="UP000054526">
    <property type="component" value="Unassembled WGS sequence"/>
</dbReference>
<sequence>MKLISWNVNGLRACVNKGFNEYFKEMDADIFCVQETKLQEGQISLEQSEQYDQYWNYALKKGYSGTAVFTKIKPLSVRYGLEEDEEPEGRIITLEFEDFYLVNVYTPNAKRDLSRLDYRLEWEDRFRSYLEQLDEHKPVIVCGDLNVAHHEIDLKNPKSNVNNSGFTLEERDKMSRLLDSGFTDTFRHFYPERTDAYTWWSYMPGVRQRNVGWRIDYFLASSRLNSLLIDAQIDCDVTGSDHCPIILTLADINEEAAC</sequence>
<dbReference type="InterPro" id="IPR020848">
    <property type="entry name" value="AP_endonuclease_F1_CS"/>
</dbReference>
<dbReference type="InterPro" id="IPR036691">
    <property type="entry name" value="Endo/exonu/phosph_ase_sf"/>
</dbReference>
<name>A0ABR5A0L4_9BACL</name>
<evidence type="ECO:0000256" key="6">
    <source>
        <dbReference type="ARBA" id="ARBA00022842"/>
    </source>
</evidence>
<evidence type="ECO:0000256" key="4">
    <source>
        <dbReference type="ARBA" id="ARBA00022723"/>
    </source>
</evidence>
<evidence type="ECO:0000256" key="2">
    <source>
        <dbReference type="ARBA" id="ARBA00001946"/>
    </source>
</evidence>
<dbReference type="NCBIfam" id="TIGR00633">
    <property type="entry name" value="xth"/>
    <property type="match status" value="1"/>
</dbReference>
<dbReference type="PROSITE" id="PS00726">
    <property type="entry name" value="AP_NUCLEASE_F1_1"/>
    <property type="match status" value="1"/>
</dbReference>
<keyword evidence="9" id="KW-1185">Reference proteome</keyword>